<dbReference type="RefSeq" id="WP_011323246.1">
    <property type="nucleotide sequence ID" value="NC_007426.1"/>
</dbReference>
<keyword evidence="3" id="KW-1185">Reference proteome</keyword>
<dbReference type="eggNOG" id="arCOG07542">
    <property type="taxonomic scope" value="Archaea"/>
</dbReference>
<organism evidence="2 3">
    <name type="scientific">Natronomonas pharaonis (strain ATCC 35678 / DSM 2160 / CIP 103997 / JCM 8858 / NBRC 14720 / NCIMB 2260 / Gabara)</name>
    <name type="common">Halobacterium pharaonis</name>
    <dbReference type="NCBI Taxonomy" id="348780"/>
    <lineage>
        <taxon>Archaea</taxon>
        <taxon>Methanobacteriati</taxon>
        <taxon>Methanobacteriota</taxon>
        <taxon>Stenosarchaea group</taxon>
        <taxon>Halobacteria</taxon>
        <taxon>Halobacteriales</taxon>
        <taxon>Natronomonadaceae</taxon>
        <taxon>Natronomonas</taxon>
    </lineage>
</organism>
<gene>
    <name evidence="2" type="ordered locus">NP_3066A</name>
</gene>
<dbReference type="Proteomes" id="UP000002698">
    <property type="component" value="Chromosome"/>
</dbReference>
<evidence type="ECO:0000256" key="1">
    <source>
        <dbReference type="SAM" id="Phobius"/>
    </source>
</evidence>
<protein>
    <submittedName>
        <fullName evidence="2">Uncharacterized protein</fullName>
    </submittedName>
</protein>
<reference evidence="2 3" key="1">
    <citation type="journal article" date="2005" name="Genome Res.">
        <title>Living with two extremes: conclusions from the genome sequence of Natronomonas pharaonis.</title>
        <authorList>
            <person name="Falb M."/>
            <person name="Pfeiffer F."/>
            <person name="Palm P."/>
            <person name="Rodewald K."/>
            <person name="Hickmann V."/>
            <person name="Tittor J."/>
            <person name="Oesterhelt D."/>
        </authorList>
    </citation>
    <scope>NUCLEOTIDE SEQUENCE [LARGE SCALE GENOMIC DNA]</scope>
    <source>
        <strain evidence="3">ATCC 35678 / DSM 2160 / CIP 103997 / JCM 8858 / NBRC 14720 / NCIMB 2260 / Gabara</strain>
    </source>
</reference>
<keyword evidence="1" id="KW-1133">Transmembrane helix</keyword>
<accession>A0A1U7EWY5</accession>
<dbReference type="HOGENOM" id="CLU_193443_0_0_2"/>
<feature type="transmembrane region" description="Helical" evidence="1">
    <location>
        <begin position="13"/>
        <end position="34"/>
    </location>
</feature>
<proteinExistence type="predicted"/>
<evidence type="ECO:0000313" key="2">
    <source>
        <dbReference type="EMBL" id="CAI49624.1"/>
    </source>
</evidence>
<keyword evidence="1" id="KW-0472">Membrane</keyword>
<feature type="transmembrane region" description="Helical" evidence="1">
    <location>
        <begin position="41"/>
        <end position="62"/>
    </location>
</feature>
<dbReference type="EMBL" id="CR936257">
    <property type="protein sequence ID" value="CAI49624.1"/>
    <property type="molecule type" value="Genomic_DNA"/>
</dbReference>
<evidence type="ECO:0000313" key="3">
    <source>
        <dbReference type="Proteomes" id="UP000002698"/>
    </source>
</evidence>
<dbReference type="OrthoDB" id="304630at2157"/>
<sequence>MSTPALGERVPDWALGSLLLAGTISIAGITDYFLTRAGYEMVGTVIWTLAYGAAFAVVWFVWLRHIDLTGPESG</sequence>
<dbReference type="InterPro" id="IPR058309">
    <property type="entry name" value="DUF7996"/>
</dbReference>
<dbReference type="KEGG" id="nph:NP_3066A"/>
<name>A0A1U7EWY5_NATPD</name>
<dbReference type="STRING" id="348780.NP_3066A"/>
<dbReference type="GeneID" id="3701643"/>
<keyword evidence="1" id="KW-0812">Transmembrane</keyword>
<dbReference type="AlphaFoldDB" id="A0A1U7EWY5"/>
<dbReference type="Pfam" id="PF25959">
    <property type="entry name" value="DUF7996"/>
    <property type="match status" value="1"/>
</dbReference>
<dbReference type="EnsemblBacteria" id="CAI49624">
    <property type="protein sequence ID" value="CAI49624"/>
    <property type="gene ID" value="NP_3066A"/>
</dbReference>